<accession>Q1D1S4</accession>
<evidence type="ECO:0000313" key="8">
    <source>
        <dbReference type="Proteomes" id="UP000002402"/>
    </source>
</evidence>
<dbReference type="GO" id="GO:0005975">
    <property type="term" value="P:carbohydrate metabolic process"/>
    <property type="evidence" value="ECO:0007669"/>
    <property type="project" value="InterPro"/>
</dbReference>
<dbReference type="PANTHER" id="PTHR42812">
    <property type="entry name" value="BETA-XYLOSIDASE"/>
    <property type="match status" value="1"/>
</dbReference>
<dbReference type="RefSeq" id="WP_011555214.1">
    <property type="nucleotide sequence ID" value="NC_008095.1"/>
</dbReference>
<evidence type="ECO:0000256" key="3">
    <source>
        <dbReference type="ARBA" id="ARBA00023295"/>
    </source>
</evidence>
<evidence type="ECO:0000256" key="2">
    <source>
        <dbReference type="ARBA" id="ARBA00022801"/>
    </source>
</evidence>
<dbReference type="AlphaFoldDB" id="Q1D1S4"/>
<dbReference type="KEGG" id="mxa:MXAN_5247"/>
<dbReference type="SUPFAM" id="SSF75005">
    <property type="entry name" value="Arabinanase/levansucrase/invertase"/>
    <property type="match status" value="1"/>
</dbReference>
<keyword evidence="2 6" id="KW-0378">Hydrolase</keyword>
<evidence type="ECO:0000256" key="4">
    <source>
        <dbReference type="PIRSR" id="PIRSR606710-1"/>
    </source>
</evidence>
<reference evidence="7 8" key="1">
    <citation type="journal article" date="2006" name="Proc. Natl. Acad. Sci. U.S.A.">
        <title>Evolution of sensory complexity recorded in a myxobacterial genome.</title>
        <authorList>
            <person name="Goldman B.S."/>
            <person name="Nierman W.C."/>
            <person name="Kaiser D."/>
            <person name="Slater S.C."/>
            <person name="Durkin A.S."/>
            <person name="Eisen J.A."/>
            <person name="Ronning C.M."/>
            <person name="Barbazuk W.B."/>
            <person name="Blanchard M."/>
            <person name="Field C."/>
            <person name="Halling C."/>
            <person name="Hinkle G."/>
            <person name="Iartchuk O."/>
            <person name="Kim H.S."/>
            <person name="Mackenzie C."/>
            <person name="Madupu R."/>
            <person name="Miller N."/>
            <person name="Shvartsbeyn A."/>
            <person name="Sullivan S.A."/>
            <person name="Vaudin M."/>
            <person name="Wiegand R."/>
            <person name="Kaplan H.B."/>
        </authorList>
    </citation>
    <scope>NUCLEOTIDE SEQUENCE [LARGE SCALE GENOMIC DNA]</scope>
    <source>
        <strain evidence="8">DK1622</strain>
    </source>
</reference>
<dbReference type="HOGENOM" id="CLU_565989_0_0_7"/>
<dbReference type="InterPro" id="IPR006710">
    <property type="entry name" value="Glyco_hydro_43"/>
</dbReference>
<dbReference type="Gene3D" id="2.115.10.20">
    <property type="entry name" value="Glycosyl hydrolase domain, family 43"/>
    <property type="match status" value="1"/>
</dbReference>
<dbReference type="CAZy" id="GH43">
    <property type="family name" value="Glycoside Hydrolase Family 43"/>
</dbReference>
<dbReference type="PANTHER" id="PTHR42812:SF5">
    <property type="entry name" value="ENDO-ARABINASE"/>
    <property type="match status" value="1"/>
</dbReference>
<comment type="similarity">
    <text evidence="1 6">Belongs to the glycosyl hydrolase 43 family.</text>
</comment>
<dbReference type="OrthoDB" id="9760116at2"/>
<dbReference type="GeneID" id="41362526"/>
<dbReference type="EnsemblBacteria" id="ABF90842">
    <property type="protein sequence ID" value="ABF90842"/>
    <property type="gene ID" value="MXAN_5247"/>
</dbReference>
<organism evidence="7 8">
    <name type="scientific">Myxococcus xanthus (strain DK1622)</name>
    <dbReference type="NCBI Taxonomy" id="246197"/>
    <lineage>
        <taxon>Bacteria</taxon>
        <taxon>Pseudomonadati</taxon>
        <taxon>Myxococcota</taxon>
        <taxon>Myxococcia</taxon>
        <taxon>Myxococcales</taxon>
        <taxon>Cystobacterineae</taxon>
        <taxon>Myxococcaceae</taxon>
        <taxon>Myxococcus</taxon>
    </lineage>
</organism>
<dbReference type="eggNOG" id="COG3507">
    <property type="taxonomic scope" value="Bacteria"/>
</dbReference>
<dbReference type="Pfam" id="PF04616">
    <property type="entry name" value="Glyco_hydro_43"/>
    <property type="match status" value="1"/>
</dbReference>
<name>Q1D1S4_MYXXD</name>
<keyword evidence="3 6" id="KW-0326">Glycosidase</keyword>
<dbReference type="STRING" id="246197.MXAN_5247"/>
<dbReference type="InterPro" id="IPR051795">
    <property type="entry name" value="Glycosyl_Hydrlase_43"/>
</dbReference>
<feature type="active site" description="Proton donor" evidence="4">
    <location>
        <position position="399"/>
    </location>
</feature>
<gene>
    <name evidence="7" type="ordered locus">MXAN_5247</name>
</gene>
<sequence>MGQGAEGLYFLFCWYFVLTRAPPSGGGSMRKFPRILALTVVCAVSAFASGCGDERNDTPLAEEAPAGTAGASLACSTRITYGERWIRPSGHTAQYDIASGLVTWDGTCINEGSNSYAVLSNGWRPYFTGNNACVMALDTDCAGATACSTRVTYAASWLHPSGHPSQYDDVSGRVFWDRACTNEGSNSYAVLSNGWRPYFSGTGACGMSFRYTGCGGLYRNPVVPVDCADPGVIYDGTRYVAACTSGGAANAFSLRTSTDLVTWTSAGSIFPSASKPTWATGDFWAPEIHKVGTRYIAYFTARHSNGKLSIGAATSASALGPFTDIGRPLVHDTAMGMIDATFFTSTTGAPYLVWKADGNAVGRPTPIYGQALSADGLSLVGSRQTLISNNLSWEGGVVEAPWVVARGGYYYLFYSGNAYYNSTYAVGVARATSPLGPYTKLGSPILKTGGGWVGPGHNSVVTGPRGDMYMVYHAWNSAHTARVMLVDAITWPNGWPAVPSAPSASSRPMP</sequence>
<dbReference type="CDD" id="cd08999">
    <property type="entry name" value="GH43_ABN-like"/>
    <property type="match status" value="1"/>
</dbReference>
<evidence type="ECO:0000256" key="1">
    <source>
        <dbReference type="ARBA" id="ARBA00009865"/>
    </source>
</evidence>
<evidence type="ECO:0000256" key="6">
    <source>
        <dbReference type="RuleBase" id="RU361187"/>
    </source>
</evidence>
<dbReference type="Proteomes" id="UP000002402">
    <property type="component" value="Chromosome"/>
</dbReference>
<protein>
    <submittedName>
        <fullName evidence="7">Glycosyl hydrolase, family 43</fullName>
    </submittedName>
</protein>
<proteinExistence type="inferred from homology"/>
<feature type="site" description="Important for catalytic activity, responsible for pKa modulation of the active site Glu and correct orientation of both the proton donor and substrate" evidence="5">
    <location>
        <position position="339"/>
    </location>
</feature>
<evidence type="ECO:0000256" key="5">
    <source>
        <dbReference type="PIRSR" id="PIRSR606710-2"/>
    </source>
</evidence>
<evidence type="ECO:0000313" key="7">
    <source>
        <dbReference type="EMBL" id="ABF90842.1"/>
    </source>
</evidence>
<keyword evidence="8" id="KW-1185">Reference proteome</keyword>
<dbReference type="InterPro" id="IPR023296">
    <property type="entry name" value="Glyco_hydro_beta-prop_sf"/>
</dbReference>
<dbReference type="EMBL" id="CP000113">
    <property type="protein sequence ID" value="ABF90842.1"/>
    <property type="molecule type" value="Genomic_DNA"/>
</dbReference>
<feature type="active site" description="Proton acceptor" evidence="4">
    <location>
        <position position="229"/>
    </location>
</feature>
<dbReference type="GO" id="GO:0004553">
    <property type="term" value="F:hydrolase activity, hydrolyzing O-glycosyl compounds"/>
    <property type="evidence" value="ECO:0007669"/>
    <property type="project" value="InterPro"/>
</dbReference>